<dbReference type="InParanoid" id="E5A4T4"/>
<evidence type="ECO:0000313" key="2">
    <source>
        <dbReference type="EMBL" id="CBX98632.1"/>
    </source>
</evidence>
<gene>
    <name evidence="2" type="ORF">LEMA_P078710.1</name>
</gene>
<dbReference type="Proteomes" id="UP000002668">
    <property type="component" value="Genome"/>
</dbReference>
<evidence type="ECO:0000256" key="1">
    <source>
        <dbReference type="SAM" id="MobiDB-lite"/>
    </source>
</evidence>
<feature type="compositionally biased region" description="Basic and acidic residues" evidence="1">
    <location>
        <begin position="291"/>
        <end position="309"/>
    </location>
</feature>
<reference evidence="3" key="1">
    <citation type="journal article" date="2011" name="Nat. Commun.">
        <title>Effector diversification within compartments of the Leptosphaeria maculans genome affected by Repeat-Induced Point mutations.</title>
        <authorList>
            <person name="Rouxel T."/>
            <person name="Grandaubert J."/>
            <person name="Hane J.K."/>
            <person name="Hoede C."/>
            <person name="van de Wouw A.P."/>
            <person name="Couloux A."/>
            <person name="Dominguez V."/>
            <person name="Anthouard V."/>
            <person name="Bally P."/>
            <person name="Bourras S."/>
            <person name="Cozijnsen A.J."/>
            <person name="Ciuffetti L.M."/>
            <person name="Degrave A."/>
            <person name="Dilmaghani A."/>
            <person name="Duret L."/>
            <person name="Fudal I."/>
            <person name="Goodwin S.B."/>
            <person name="Gout L."/>
            <person name="Glaser N."/>
            <person name="Linglin J."/>
            <person name="Kema G.H.J."/>
            <person name="Lapalu N."/>
            <person name="Lawrence C.B."/>
            <person name="May K."/>
            <person name="Meyer M."/>
            <person name="Ollivier B."/>
            <person name="Poulain J."/>
            <person name="Schoch C.L."/>
            <person name="Simon A."/>
            <person name="Spatafora J.W."/>
            <person name="Stachowiak A."/>
            <person name="Turgeon B.G."/>
            <person name="Tyler B.M."/>
            <person name="Vincent D."/>
            <person name="Weissenbach J."/>
            <person name="Amselem J."/>
            <person name="Quesneville H."/>
            <person name="Oliver R.P."/>
            <person name="Wincker P."/>
            <person name="Balesdent M.-H."/>
            <person name="Howlett B.J."/>
        </authorList>
    </citation>
    <scope>NUCLEOTIDE SEQUENCE [LARGE SCALE GENOMIC DNA]</scope>
    <source>
        <strain evidence="3">JN3 / isolate v23.1.3 / race Av1-4-5-6-7-8</strain>
    </source>
</reference>
<sequence length="309" mass="34968">MALLGGSLGAKSSVRLHVINYWSARYWLRRSWGQRHLYQNPDLRQAKPTIPPKTSKTVPRTDLQAVDKIMTRSEDRERQLECKLADMTAAYNQEKASHEAEKSIVYKSRLQHRKAERSLHFMMLAAKMNHADAEVAALEEGDKFHTDHNILRTQLPSAPVDPPKRHNVSSVPTSRSNKETKDNKKRSLDVSDEPAEPSANDVFSRIVVCLNCYKHRLICDHGEPYLNCKAAGLACARAKCKDFEPGACQRQACLRAHSEDLKSYDNIVNAGHVSKVTAGEPLMKKLKKMLKKDNKRDNDDNGDRDDKKG</sequence>
<evidence type="ECO:0000313" key="3">
    <source>
        <dbReference type="Proteomes" id="UP000002668"/>
    </source>
</evidence>
<feature type="region of interest" description="Disordered" evidence="1">
    <location>
        <begin position="153"/>
        <end position="197"/>
    </location>
</feature>
<proteinExistence type="predicted"/>
<name>E5A4T4_LEPMJ</name>
<keyword evidence="3" id="KW-1185">Reference proteome</keyword>
<dbReference type="HOGENOM" id="CLU_900384_0_0_1"/>
<protein>
    <submittedName>
        <fullName evidence="2">Predicted protein</fullName>
    </submittedName>
</protein>
<feature type="region of interest" description="Disordered" evidence="1">
    <location>
        <begin position="289"/>
        <end position="309"/>
    </location>
</feature>
<organism evidence="3">
    <name type="scientific">Leptosphaeria maculans (strain JN3 / isolate v23.1.3 / race Av1-4-5-6-7-8)</name>
    <name type="common">Blackleg fungus</name>
    <name type="synonym">Phoma lingam</name>
    <dbReference type="NCBI Taxonomy" id="985895"/>
    <lineage>
        <taxon>Eukaryota</taxon>
        <taxon>Fungi</taxon>
        <taxon>Dikarya</taxon>
        <taxon>Ascomycota</taxon>
        <taxon>Pezizomycotina</taxon>
        <taxon>Dothideomycetes</taxon>
        <taxon>Pleosporomycetidae</taxon>
        <taxon>Pleosporales</taxon>
        <taxon>Pleosporineae</taxon>
        <taxon>Leptosphaeriaceae</taxon>
        <taxon>Plenodomus</taxon>
        <taxon>Plenodomus lingam/Leptosphaeria maculans species complex</taxon>
    </lineage>
</organism>
<dbReference type="eggNOG" id="ENOG502T66M">
    <property type="taxonomic scope" value="Eukaryota"/>
</dbReference>
<dbReference type="EMBL" id="FP929134">
    <property type="protein sequence ID" value="CBX98632.1"/>
    <property type="molecule type" value="Genomic_DNA"/>
</dbReference>
<feature type="compositionally biased region" description="Basic and acidic residues" evidence="1">
    <location>
        <begin position="176"/>
        <end position="189"/>
    </location>
</feature>
<accession>E5A4T4</accession>
<dbReference type="AlphaFoldDB" id="E5A4T4"/>
<dbReference type="OrthoDB" id="3691672at2759"/>
<dbReference type="VEuPathDB" id="FungiDB:LEMA_P078710.1"/>